<comment type="catalytic activity">
    <reaction evidence="4">
        <text>n isopentenyl diphosphate + (2E,6E)-farnesyl diphosphate = a di-trans,poly-cis-polyprenyl diphosphate + n diphosphate</text>
        <dbReference type="Rhea" id="RHEA:53008"/>
        <dbReference type="Rhea" id="RHEA-COMP:19494"/>
        <dbReference type="ChEBI" id="CHEBI:33019"/>
        <dbReference type="ChEBI" id="CHEBI:128769"/>
        <dbReference type="ChEBI" id="CHEBI:136960"/>
        <dbReference type="ChEBI" id="CHEBI:175763"/>
        <dbReference type="EC" id="2.5.1.87"/>
    </reaction>
</comment>
<dbReference type="NCBIfam" id="TIGR00055">
    <property type="entry name" value="uppS"/>
    <property type="match status" value="1"/>
</dbReference>
<dbReference type="InParanoid" id="E0VJZ5"/>
<reference evidence="6" key="2">
    <citation type="submission" date="2007-04" db="EMBL/GenBank/DDBJ databases">
        <title>The genome of the human body louse.</title>
        <authorList>
            <consortium name="The Human Body Louse Genome Consortium"/>
            <person name="Kirkness E."/>
            <person name="Walenz B."/>
            <person name="Hass B."/>
            <person name="Bruggner R."/>
            <person name="Strausberg R."/>
        </authorList>
    </citation>
    <scope>NUCLEOTIDE SEQUENCE</scope>
    <source>
        <strain evidence="6">USDA</strain>
    </source>
</reference>
<dbReference type="EnsemblMetazoa" id="PHUM253720-RA">
    <property type="protein sequence ID" value="PHUM253720-PA"/>
    <property type="gene ID" value="PHUM253720"/>
</dbReference>
<evidence type="ECO:0000256" key="3">
    <source>
        <dbReference type="ARBA" id="ARBA00022842"/>
    </source>
</evidence>
<keyword evidence="2 5" id="KW-0808">Transferase</keyword>
<dbReference type="Pfam" id="PF01255">
    <property type="entry name" value="Prenyltransf"/>
    <property type="match status" value="1"/>
</dbReference>
<evidence type="ECO:0000256" key="2">
    <source>
        <dbReference type="ARBA" id="ARBA00022679"/>
    </source>
</evidence>
<dbReference type="OMA" id="FDRRDLW"/>
<dbReference type="EMBL" id="AAZO01002941">
    <property type="status" value="NOT_ANNOTATED_CDS"/>
    <property type="molecule type" value="Genomic_DNA"/>
</dbReference>
<dbReference type="CDD" id="cd00475">
    <property type="entry name" value="Cis_IPPS"/>
    <property type="match status" value="1"/>
</dbReference>
<name>E0VJZ5_PEDHC</name>
<sequence length="290" mass="33974">MSWILDTKLNPLQKLCINVIKTGYIPRHIAIIMDGNRRYANKNKVLKVEGHSRGFDKLTEVLRWCLDIGIIEVTVYAFSIENFKRSEDEVNQIMNLARRKFEKLLEEKDKLIKEGVNIRVIGDLSLLPHDLFQLISKAVYLTKDNTKVRLTVAFSYTGQNEICESIRCISKGVKEERLKLSDISMDLLGKSLYSENSDVPDLVIRTSGEVRISDFMLWQSSYSCYYFTSILWPEFTFWELLKAIFFYQRSYKILNKLKIKDCDTINNERTIKFLSDLYSERLDKMKKVIS</sequence>
<evidence type="ECO:0000256" key="1">
    <source>
        <dbReference type="ARBA" id="ARBA00005432"/>
    </source>
</evidence>
<evidence type="ECO:0000256" key="4">
    <source>
        <dbReference type="ARBA" id="ARBA00047353"/>
    </source>
</evidence>
<dbReference type="PANTHER" id="PTHR10291:SF43">
    <property type="entry name" value="DEHYDRODOLICHYL DIPHOSPHATE SYNTHASE COMPLEX SUBUNIT DHDDS"/>
    <property type="match status" value="1"/>
</dbReference>
<evidence type="ECO:0000256" key="5">
    <source>
        <dbReference type="RuleBase" id="RU363018"/>
    </source>
</evidence>
<keyword evidence="3" id="KW-0460">Magnesium</keyword>
<dbReference type="GO" id="GO:0045547">
    <property type="term" value="F:ditrans,polycis-polyprenyl diphosphate synthase [(2E,6E)-farnesyl diphosphate specific] activity"/>
    <property type="evidence" value="ECO:0007669"/>
    <property type="project" value="UniProtKB-EC"/>
</dbReference>
<dbReference type="InterPro" id="IPR018520">
    <property type="entry name" value="UPP_synth-like_CS"/>
</dbReference>
<reference evidence="6" key="1">
    <citation type="submission" date="2007-04" db="EMBL/GenBank/DDBJ databases">
        <title>Annotation of Pediculus humanus corporis strain USDA.</title>
        <authorList>
            <person name="Kirkness E."/>
            <person name="Hannick L."/>
            <person name="Hass B."/>
            <person name="Bruggner R."/>
            <person name="Lawson D."/>
            <person name="Bidwell S."/>
            <person name="Joardar V."/>
            <person name="Caler E."/>
            <person name="Walenz B."/>
            <person name="Inman J."/>
            <person name="Schobel S."/>
            <person name="Galinsky K."/>
            <person name="Amedeo P."/>
            <person name="Strausberg R."/>
        </authorList>
    </citation>
    <scope>NUCLEOTIDE SEQUENCE</scope>
    <source>
        <strain evidence="6">USDA</strain>
    </source>
</reference>
<dbReference type="RefSeq" id="XP_002426439.1">
    <property type="nucleotide sequence ID" value="XM_002426394.1"/>
</dbReference>
<evidence type="ECO:0000313" key="6">
    <source>
        <dbReference type="EMBL" id="EEB13701.1"/>
    </source>
</evidence>
<dbReference type="HAMAP" id="MF_01139">
    <property type="entry name" value="ISPT"/>
    <property type="match status" value="1"/>
</dbReference>
<dbReference type="KEGG" id="phu:Phum_PHUM253720"/>
<dbReference type="PROSITE" id="PS01066">
    <property type="entry name" value="UPP_SYNTHASE"/>
    <property type="match status" value="1"/>
</dbReference>
<dbReference type="Proteomes" id="UP000009046">
    <property type="component" value="Unassembled WGS sequence"/>
</dbReference>
<dbReference type="InterPro" id="IPR036424">
    <property type="entry name" value="UPP_synth-like_sf"/>
</dbReference>
<evidence type="ECO:0000313" key="8">
    <source>
        <dbReference type="Proteomes" id="UP000009046"/>
    </source>
</evidence>
<dbReference type="OrthoDB" id="4173905at2759"/>
<protein>
    <recommendedName>
        <fullName evidence="5">Alkyl transferase</fullName>
        <ecNumber evidence="5">2.5.1.-</ecNumber>
    </recommendedName>
</protein>
<evidence type="ECO:0000313" key="7">
    <source>
        <dbReference type="EnsemblMetazoa" id="PHUM253720-PA"/>
    </source>
</evidence>
<accession>E0VJZ5</accession>
<dbReference type="PANTHER" id="PTHR10291">
    <property type="entry name" value="DEHYDRODOLICHYL DIPHOSPHATE SYNTHASE FAMILY MEMBER"/>
    <property type="match status" value="1"/>
</dbReference>
<proteinExistence type="inferred from homology"/>
<dbReference type="InterPro" id="IPR001441">
    <property type="entry name" value="UPP_synth-like"/>
</dbReference>
<keyword evidence="8" id="KW-1185">Reference proteome</keyword>
<dbReference type="GO" id="GO:1904423">
    <property type="term" value="C:dehydrodolichyl diphosphate synthase complex"/>
    <property type="evidence" value="ECO:0007669"/>
    <property type="project" value="TreeGrafter"/>
</dbReference>
<dbReference type="Gene3D" id="3.40.1180.10">
    <property type="entry name" value="Decaprenyl diphosphate synthase-like"/>
    <property type="match status" value="1"/>
</dbReference>
<dbReference type="VEuPathDB" id="VectorBase:PHUM253720"/>
<dbReference type="AlphaFoldDB" id="E0VJZ5"/>
<gene>
    <name evidence="7" type="primary">8235095</name>
    <name evidence="6" type="ORF">Phum_PHUM253720</name>
</gene>
<dbReference type="CTD" id="8235095"/>
<reference evidence="7" key="3">
    <citation type="submission" date="2021-02" db="UniProtKB">
        <authorList>
            <consortium name="EnsemblMetazoa"/>
        </authorList>
    </citation>
    <scope>IDENTIFICATION</scope>
    <source>
        <strain evidence="7">USDA</strain>
    </source>
</reference>
<organism>
    <name type="scientific">Pediculus humanus subsp. corporis</name>
    <name type="common">Body louse</name>
    <dbReference type="NCBI Taxonomy" id="121224"/>
    <lineage>
        <taxon>Eukaryota</taxon>
        <taxon>Metazoa</taxon>
        <taxon>Ecdysozoa</taxon>
        <taxon>Arthropoda</taxon>
        <taxon>Hexapoda</taxon>
        <taxon>Insecta</taxon>
        <taxon>Pterygota</taxon>
        <taxon>Neoptera</taxon>
        <taxon>Paraneoptera</taxon>
        <taxon>Psocodea</taxon>
        <taxon>Troctomorpha</taxon>
        <taxon>Phthiraptera</taxon>
        <taxon>Anoplura</taxon>
        <taxon>Pediculidae</taxon>
        <taxon>Pediculus</taxon>
    </lineage>
</organism>
<dbReference type="SUPFAM" id="SSF64005">
    <property type="entry name" value="Undecaprenyl diphosphate synthase"/>
    <property type="match status" value="1"/>
</dbReference>
<comment type="similarity">
    <text evidence="1 5">Belongs to the UPP synthase family.</text>
</comment>
<dbReference type="eggNOG" id="KOG1602">
    <property type="taxonomic scope" value="Eukaryota"/>
</dbReference>
<dbReference type="FunCoup" id="E0VJZ5">
    <property type="interactions" value="1074"/>
</dbReference>
<dbReference type="EC" id="2.5.1.-" evidence="5"/>
<dbReference type="STRING" id="121224.E0VJZ5"/>
<dbReference type="FunFam" id="3.40.1180.10:FF:000005">
    <property type="entry name" value="Alkyl transferase"/>
    <property type="match status" value="1"/>
</dbReference>
<dbReference type="GeneID" id="8235095"/>
<dbReference type="GO" id="GO:0016094">
    <property type="term" value="P:polyprenol biosynthetic process"/>
    <property type="evidence" value="ECO:0007669"/>
    <property type="project" value="TreeGrafter"/>
</dbReference>
<dbReference type="GO" id="GO:0005783">
    <property type="term" value="C:endoplasmic reticulum"/>
    <property type="evidence" value="ECO:0007669"/>
    <property type="project" value="TreeGrafter"/>
</dbReference>
<dbReference type="HOGENOM" id="CLU_038505_0_4_1"/>
<dbReference type="EMBL" id="DS235235">
    <property type="protein sequence ID" value="EEB13701.1"/>
    <property type="molecule type" value="Genomic_DNA"/>
</dbReference>